<feature type="signal peptide" evidence="2">
    <location>
        <begin position="1"/>
        <end position="35"/>
    </location>
</feature>
<evidence type="ECO:0000256" key="1">
    <source>
        <dbReference type="SAM" id="MobiDB-lite"/>
    </source>
</evidence>
<protein>
    <recommendedName>
        <fullName evidence="5">Peptidoglycan-binding protein CsiV</fullName>
    </recommendedName>
</protein>
<reference evidence="3 4" key="1">
    <citation type="submission" date="2014-04" db="EMBL/GenBank/DDBJ databases">
        <title>Draft genome sequence of Hydrogenovibrio marinus MH-110, a model organism for aerobic H2 metabolism.</title>
        <authorList>
            <person name="Cha H.J."/>
            <person name="Jo B.H."/>
            <person name="Hwang B.H."/>
        </authorList>
    </citation>
    <scope>NUCLEOTIDE SEQUENCE [LARGE SCALE GENOMIC DNA]</scope>
    <source>
        <strain evidence="3 4">MH-110</strain>
    </source>
</reference>
<name>A0A066ZXM8_HYDMR</name>
<organism evidence="3 4">
    <name type="scientific">Hydrogenovibrio marinus</name>
    <dbReference type="NCBI Taxonomy" id="28885"/>
    <lineage>
        <taxon>Bacteria</taxon>
        <taxon>Pseudomonadati</taxon>
        <taxon>Pseudomonadota</taxon>
        <taxon>Gammaproteobacteria</taxon>
        <taxon>Thiotrichales</taxon>
        <taxon>Piscirickettsiaceae</taxon>
        <taxon>Hydrogenovibrio</taxon>
    </lineage>
</organism>
<gene>
    <name evidence="3" type="ORF">EI16_02000</name>
</gene>
<dbReference type="Proteomes" id="UP000027341">
    <property type="component" value="Unassembled WGS sequence"/>
</dbReference>
<feature type="chain" id="PRO_5001636033" description="Peptidoglycan-binding protein CsiV" evidence="2">
    <location>
        <begin position="36"/>
        <end position="269"/>
    </location>
</feature>
<accession>A0A066ZXM8</accession>
<proteinExistence type="predicted"/>
<dbReference type="STRING" id="28885.EI16_02000"/>
<dbReference type="AlphaFoldDB" id="A0A066ZXM8"/>
<dbReference type="Pfam" id="PF10972">
    <property type="entry name" value="CsiV"/>
    <property type="match status" value="1"/>
</dbReference>
<dbReference type="RefSeq" id="WP_051622963.1">
    <property type="nucleotide sequence ID" value="NZ_AP020335.1"/>
</dbReference>
<evidence type="ECO:0000313" key="3">
    <source>
        <dbReference type="EMBL" id="KDN95106.1"/>
    </source>
</evidence>
<feature type="region of interest" description="Disordered" evidence="1">
    <location>
        <begin position="228"/>
        <end position="269"/>
    </location>
</feature>
<evidence type="ECO:0008006" key="5">
    <source>
        <dbReference type="Google" id="ProtNLM"/>
    </source>
</evidence>
<dbReference type="InterPro" id="IPR021241">
    <property type="entry name" value="CsiV"/>
</dbReference>
<evidence type="ECO:0000256" key="2">
    <source>
        <dbReference type="SAM" id="SignalP"/>
    </source>
</evidence>
<evidence type="ECO:0000313" key="4">
    <source>
        <dbReference type="Proteomes" id="UP000027341"/>
    </source>
</evidence>
<keyword evidence="4" id="KW-1185">Reference proteome</keyword>
<dbReference type="EMBL" id="JMIU01000001">
    <property type="protein sequence ID" value="KDN95106.1"/>
    <property type="molecule type" value="Genomic_DNA"/>
</dbReference>
<comment type="caution">
    <text evidence="3">The sequence shown here is derived from an EMBL/GenBank/DDBJ whole genome shotgun (WGS) entry which is preliminary data.</text>
</comment>
<sequence length="269" mass="30862">MKNRFASNFKSTFLNITTTIALSLICLFPATNAQADESTAPPKFEVEVVIFETLALKGWTEEFWPDNLPIMDLNDEDVIAPPRVRPQYNLLNDEVSLMTRRMGYNILYHQAWVVDALPENQAKPIYISSLPDEDYKSRLEGTLLFYKSRYPHIEVNLELERKIPLVIRPDFAKNQSIQEDLLPEFWRFQLKESRKIKTGQIHYLDHPIFGALVEIKYLPNYKPDGNMIDPELPPATQPEMPSIHANDEDVPSNPNDTSTDSAEDPATAQ</sequence>
<keyword evidence="2" id="KW-0732">Signal</keyword>